<evidence type="ECO:0000313" key="3">
    <source>
        <dbReference type="Proteomes" id="UP000316726"/>
    </source>
</evidence>
<dbReference type="AlphaFoldDB" id="A0A5B8MT97"/>
<evidence type="ECO:0000313" key="2">
    <source>
        <dbReference type="EMBL" id="QDZ23547.1"/>
    </source>
</evidence>
<dbReference type="Proteomes" id="UP000316726">
    <property type="component" value="Chromosome 10"/>
</dbReference>
<accession>A0A5B8MT97</accession>
<evidence type="ECO:0008006" key="4">
    <source>
        <dbReference type="Google" id="ProtNLM"/>
    </source>
</evidence>
<keyword evidence="3" id="KW-1185">Reference proteome</keyword>
<protein>
    <recommendedName>
        <fullName evidence="4">Lon N-terminal domain-containing protein</fullName>
    </recommendedName>
</protein>
<reference evidence="2 3" key="1">
    <citation type="submission" date="2018-07" db="EMBL/GenBank/DDBJ databases">
        <title>The complete nuclear genome of the prasinophyte Chloropicon primus (CCMP1205).</title>
        <authorList>
            <person name="Pombert J.-F."/>
            <person name="Otis C."/>
            <person name="Turmel M."/>
            <person name="Lemieux C."/>
        </authorList>
    </citation>
    <scope>NUCLEOTIDE SEQUENCE [LARGE SCALE GENOMIC DNA]</scope>
    <source>
        <strain evidence="2 3">CCMP1205</strain>
    </source>
</reference>
<organism evidence="2 3">
    <name type="scientific">Chloropicon primus</name>
    <dbReference type="NCBI Taxonomy" id="1764295"/>
    <lineage>
        <taxon>Eukaryota</taxon>
        <taxon>Viridiplantae</taxon>
        <taxon>Chlorophyta</taxon>
        <taxon>Chloropicophyceae</taxon>
        <taxon>Chloropicales</taxon>
        <taxon>Chloropicaceae</taxon>
        <taxon>Chloropicon</taxon>
    </lineage>
</organism>
<proteinExistence type="predicted"/>
<feature type="region of interest" description="Disordered" evidence="1">
    <location>
        <begin position="23"/>
        <end position="78"/>
    </location>
</feature>
<dbReference type="OrthoDB" id="529006at2759"/>
<gene>
    <name evidence="2" type="ORF">A3770_10p60650</name>
</gene>
<sequence>MTGVVRGGVCHSSRVGRSEGLVRRLSGQSRRRSSQRRMPNTLLDARKTSRPLGSSSWSWRATSGDSVEGSPTLPQGLDKKKEMWGVPTIYTGSVLLPTATGVLRIYEQKYLEAFRELGEGGMFAQSLSSNSAPETIKAGKFSQEGLEVKVLGKGISVGTLNCVTKIVPGPTLHVKQGEIEVHYECLQRVCISGAMGHLSKTTPLHDEPSIGEPMKSLERELWKTISEIEKLEKALGRPNASLPMSLIRVAPPREERTAFFAHRHEHQAAIWRGEVVKPRAPTAVKSKGSGCRGAYDHLLEESSLRQELFAYAAALLVAESMSESLALLTSKSTTAKLEWTMEAALPYLNQLRVEHNMYKAVNAVSENKK</sequence>
<feature type="compositionally biased region" description="Polar residues" evidence="1">
    <location>
        <begin position="51"/>
        <end position="65"/>
    </location>
</feature>
<dbReference type="EMBL" id="CP031043">
    <property type="protein sequence ID" value="QDZ23547.1"/>
    <property type="molecule type" value="Genomic_DNA"/>
</dbReference>
<dbReference type="STRING" id="1764295.A0A5B8MT97"/>
<name>A0A5B8MT97_9CHLO</name>
<evidence type="ECO:0000256" key="1">
    <source>
        <dbReference type="SAM" id="MobiDB-lite"/>
    </source>
</evidence>